<dbReference type="AlphaFoldDB" id="A0AAD4CIS7"/>
<evidence type="ECO:0000256" key="15">
    <source>
        <dbReference type="RuleBase" id="RU367147"/>
    </source>
</evidence>
<reference evidence="16" key="2">
    <citation type="submission" date="2020-02" db="EMBL/GenBank/DDBJ databases">
        <authorList>
            <person name="Gilchrist C.L.M."/>
            <person name="Chooi Y.-H."/>
        </authorList>
    </citation>
    <scope>NUCLEOTIDE SEQUENCE</scope>
    <source>
        <strain evidence="16">MST-FP2251</strain>
    </source>
</reference>
<dbReference type="InterPro" id="IPR050955">
    <property type="entry name" value="Plant_Biomass_Hydrol_Est"/>
</dbReference>
<comment type="catalytic activity">
    <reaction evidence="1">
        <text>Deacetylation of xylans and xylo-oligosaccharides.</text>
        <dbReference type="EC" id="3.1.1.72"/>
    </reaction>
</comment>
<dbReference type="GO" id="GO:0045493">
    <property type="term" value="P:xylan catabolic process"/>
    <property type="evidence" value="ECO:0007669"/>
    <property type="project" value="UniProtKB-UniRule"/>
</dbReference>
<dbReference type="NCBIfam" id="TIGR01840">
    <property type="entry name" value="esterase_phb"/>
    <property type="match status" value="1"/>
</dbReference>
<keyword evidence="8" id="KW-0732">Signal</keyword>
<dbReference type="GO" id="GO:0030245">
    <property type="term" value="P:cellulose catabolic process"/>
    <property type="evidence" value="ECO:0007669"/>
    <property type="project" value="UniProtKB-KW"/>
</dbReference>
<dbReference type="Pfam" id="PF10503">
    <property type="entry name" value="Esterase_PHB"/>
    <property type="match status" value="1"/>
</dbReference>
<keyword evidence="17" id="KW-1185">Reference proteome</keyword>
<dbReference type="GO" id="GO:0046555">
    <property type="term" value="F:acetylxylan esterase activity"/>
    <property type="evidence" value="ECO:0007669"/>
    <property type="project" value="UniProtKB-EC"/>
</dbReference>
<evidence type="ECO:0000256" key="3">
    <source>
        <dbReference type="ARBA" id="ARBA00004851"/>
    </source>
</evidence>
<comment type="subcellular location">
    <subcellularLocation>
        <location evidence="2 15">Secreted</location>
    </subcellularLocation>
</comment>
<dbReference type="PANTHER" id="PTHR43037:SF3">
    <property type="entry name" value="FERULOYL ESTERASE B"/>
    <property type="match status" value="1"/>
</dbReference>
<evidence type="ECO:0000256" key="1">
    <source>
        <dbReference type="ARBA" id="ARBA00001691"/>
    </source>
</evidence>
<keyword evidence="10" id="KW-0136">Cellulose degradation</keyword>
<accession>A0AAD4CIS7</accession>
<organism evidence="16 17">
    <name type="scientific">Aspergillus nanangensis</name>
    <dbReference type="NCBI Taxonomy" id="2582783"/>
    <lineage>
        <taxon>Eukaryota</taxon>
        <taxon>Fungi</taxon>
        <taxon>Dikarya</taxon>
        <taxon>Ascomycota</taxon>
        <taxon>Pezizomycotina</taxon>
        <taxon>Eurotiomycetes</taxon>
        <taxon>Eurotiomycetidae</taxon>
        <taxon>Eurotiales</taxon>
        <taxon>Aspergillaceae</taxon>
        <taxon>Aspergillus</taxon>
        <taxon>Aspergillus subgen. Circumdati</taxon>
    </lineage>
</organism>
<comment type="function">
    <text evidence="14">Acetylxylan esterase involved in the hydrolysis of xylan, a major structural heterogeneous polysaccharide found in plant biomass representing the second most abundant polysaccharide in the biosphere, after cellulose. Degrades acetylated xylans by cleaving acetyl side groups from the hetero-xylan backbone.</text>
</comment>
<dbReference type="InterPro" id="IPR010126">
    <property type="entry name" value="Esterase_phb"/>
</dbReference>
<gene>
    <name evidence="16" type="ORF">FE257_011425</name>
</gene>
<comment type="subunit">
    <text evidence="5">Monomer.</text>
</comment>
<dbReference type="GO" id="GO:0005576">
    <property type="term" value="C:extracellular region"/>
    <property type="evidence" value="ECO:0007669"/>
    <property type="project" value="UniProtKB-SubCell"/>
</dbReference>
<keyword evidence="12 15" id="KW-0119">Carbohydrate metabolism</keyword>
<dbReference type="Proteomes" id="UP001194746">
    <property type="component" value="Unassembled WGS sequence"/>
</dbReference>
<keyword evidence="11" id="KW-0325">Glycoprotein</keyword>
<evidence type="ECO:0000256" key="5">
    <source>
        <dbReference type="ARBA" id="ARBA00011245"/>
    </source>
</evidence>
<evidence type="ECO:0000256" key="13">
    <source>
        <dbReference type="ARBA" id="ARBA00023326"/>
    </source>
</evidence>
<comment type="caution">
    <text evidence="16">The sequence shown here is derived from an EMBL/GenBank/DDBJ whole genome shotgun (WGS) entry which is preliminary data.</text>
</comment>
<dbReference type="SUPFAM" id="SSF53474">
    <property type="entry name" value="alpha/beta-Hydrolases"/>
    <property type="match status" value="1"/>
</dbReference>
<reference evidence="16" key="1">
    <citation type="journal article" date="2019" name="Beilstein J. Org. Chem.">
        <title>Nanangenines: drimane sesquiterpenoids as the dominant metabolite cohort of a novel Australian fungus, Aspergillus nanangensis.</title>
        <authorList>
            <person name="Lacey H.J."/>
            <person name="Gilchrist C.L.M."/>
            <person name="Crombie A."/>
            <person name="Kalaitzis J.A."/>
            <person name="Vuong D."/>
            <person name="Rutledge P.J."/>
            <person name="Turner P."/>
            <person name="Pitt J.I."/>
            <person name="Lacey E."/>
            <person name="Chooi Y.H."/>
            <person name="Piggott A.M."/>
        </authorList>
    </citation>
    <scope>NUCLEOTIDE SEQUENCE</scope>
    <source>
        <strain evidence="16">MST-FP2251</strain>
    </source>
</reference>
<dbReference type="EMBL" id="VCAU01000076">
    <property type="protein sequence ID" value="KAF9886518.1"/>
    <property type="molecule type" value="Genomic_DNA"/>
</dbReference>
<sequence length="243" mass="26310">MTEPCTGTAQAYYTGSPYATQAEQYGFIVIYPESPYEGGCWDVSSESTLTHNGGGNSNSIANMVTWTIDQYGADASKVFVTGTSSGAMMTNVMAATYPELFAAGIAYAGVPAGCFYSNTNQENGWNSTCAQGQVIATPASWANVARAMYPGYNGTRPKMQIYHGSVDATLYPQNYYETCKQWAGVFGYNYDTPQEVEQDTPEANYATTIWGESLQGILADGIGHQIQIHGEEDMVWFGFEGSQ</sequence>
<evidence type="ECO:0000256" key="4">
    <source>
        <dbReference type="ARBA" id="ARBA00007052"/>
    </source>
</evidence>
<keyword evidence="6 15" id="KW-0719">Serine esterase</keyword>
<dbReference type="EC" id="3.1.1.-" evidence="15"/>
<dbReference type="InterPro" id="IPR029058">
    <property type="entry name" value="AB_hydrolase_fold"/>
</dbReference>
<keyword evidence="7 15" id="KW-0964">Secreted</keyword>
<comment type="similarity">
    <text evidence="4">Belongs to the carbohydrate esterase 1 (CE1) family. AxeA subfamily.</text>
</comment>
<proteinExistence type="inferred from homology"/>
<evidence type="ECO:0000256" key="14">
    <source>
        <dbReference type="ARBA" id="ARBA00037069"/>
    </source>
</evidence>
<protein>
    <recommendedName>
        <fullName evidence="15">Carboxylic ester hydrolase</fullName>
        <ecNumber evidence="15">3.1.1.-</ecNumber>
    </recommendedName>
</protein>
<evidence type="ECO:0000256" key="10">
    <source>
        <dbReference type="ARBA" id="ARBA00023001"/>
    </source>
</evidence>
<comment type="pathway">
    <text evidence="3">Glycan degradation; xylan degradation.</text>
</comment>
<evidence type="ECO:0000313" key="17">
    <source>
        <dbReference type="Proteomes" id="UP001194746"/>
    </source>
</evidence>
<dbReference type="PANTHER" id="PTHR43037">
    <property type="entry name" value="UNNAMED PRODUCT-RELATED"/>
    <property type="match status" value="1"/>
</dbReference>
<comment type="function">
    <text evidence="15">Esterase involved in the hydrolysis of xylan, a major structural heterogeneous polysaccharide found in plant biomass representing the second most abundant polysaccharide in the biosphere, after cellulose.</text>
</comment>
<evidence type="ECO:0000256" key="11">
    <source>
        <dbReference type="ARBA" id="ARBA00023180"/>
    </source>
</evidence>
<evidence type="ECO:0000313" key="16">
    <source>
        <dbReference type="EMBL" id="KAF9886518.1"/>
    </source>
</evidence>
<name>A0AAD4CIS7_ASPNN</name>
<evidence type="ECO:0000256" key="9">
    <source>
        <dbReference type="ARBA" id="ARBA00022801"/>
    </source>
</evidence>
<dbReference type="Gene3D" id="3.40.50.1820">
    <property type="entry name" value="alpha/beta hydrolase"/>
    <property type="match status" value="1"/>
</dbReference>
<evidence type="ECO:0000256" key="2">
    <source>
        <dbReference type="ARBA" id="ARBA00004613"/>
    </source>
</evidence>
<keyword evidence="13 15" id="KW-0624">Polysaccharide degradation</keyword>
<evidence type="ECO:0000256" key="6">
    <source>
        <dbReference type="ARBA" id="ARBA00022487"/>
    </source>
</evidence>
<evidence type="ECO:0000256" key="7">
    <source>
        <dbReference type="ARBA" id="ARBA00022525"/>
    </source>
</evidence>
<evidence type="ECO:0000256" key="8">
    <source>
        <dbReference type="ARBA" id="ARBA00022729"/>
    </source>
</evidence>
<keyword evidence="9 15" id="KW-0378">Hydrolase</keyword>
<evidence type="ECO:0000256" key="12">
    <source>
        <dbReference type="ARBA" id="ARBA00023277"/>
    </source>
</evidence>